<evidence type="ECO:0000256" key="7">
    <source>
        <dbReference type="ARBA" id="ARBA00022989"/>
    </source>
</evidence>
<accession>A0A843UT32</accession>
<keyword evidence="4" id="KW-0762">Sugar transport</keyword>
<sequence>MTTLNRKKLLPGPCLDTAPGRAQGLTLHRALPLSQALPFGLSVVLFFGLSPSLFAGATPLCIVFSPLHMRSPPSLVLAVSSFPPSPPSGSQRKNAPDTLIYLFRSQALLIASSGAKFVGRWKNETAVAQLDTSTNQYCKFDSQLLTSFTSLLYLAALVASFFASAVSGMFGRKCLMLFGGVTFLARAAINGTAKDVAMLIIGRIFLGVGVGFANQSVRVHLSEMAPARYRGMLNIGFQLMIASGIFATNLSNYGTDIIGAGWGWHVSLAGAAVPAAIITLGSMFLPDNPNSIIDHLISMFLPATLNSIINRLRSTFLPNTLNSIIDRLREAAARDMLRRVQELVVASNQSRPMQRPRANIIQRKYRPQLTMAILIPFFQQLTDVNVIMLYAPVLFKTIGFGDNASLMSAVIAGLVNVFSTLVSACYTGRASRLKLFFEGGTQMLVCQ</sequence>
<dbReference type="EMBL" id="NMUH01001146">
    <property type="protein sequence ID" value="MQL89402.1"/>
    <property type="molecule type" value="Genomic_DNA"/>
</dbReference>
<organism evidence="11 12">
    <name type="scientific">Colocasia esculenta</name>
    <name type="common">Wild taro</name>
    <name type="synonym">Arum esculentum</name>
    <dbReference type="NCBI Taxonomy" id="4460"/>
    <lineage>
        <taxon>Eukaryota</taxon>
        <taxon>Viridiplantae</taxon>
        <taxon>Streptophyta</taxon>
        <taxon>Embryophyta</taxon>
        <taxon>Tracheophyta</taxon>
        <taxon>Spermatophyta</taxon>
        <taxon>Magnoliopsida</taxon>
        <taxon>Liliopsida</taxon>
        <taxon>Araceae</taxon>
        <taxon>Aroideae</taxon>
        <taxon>Colocasieae</taxon>
        <taxon>Colocasia</taxon>
    </lineage>
</organism>
<keyword evidence="8 9" id="KW-0472">Membrane</keyword>
<evidence type="ECO:0000313" key="11">
    <source>
        <dbReference type="EMBL" id="MQL89402.1"/>
    </source>
</evidence>
<evidence type="ECO:0000256" key="5">
    <source>
        <dbReference type="ARBA" id="ARBA00022692"/>
    </source>
</evidence>
<feature type="transmembrane region" description="Helical" evidence="9">
    <location>
        <begin position="196"/>
        <end position="213"/>
    </location>
</feature>
<feature type="transmembrane region" description="Helical" evidence="9">
    <location>
        <begin position="144"/>
        <end position="164"/>
    </location>
</feature>
<dbReference type="InterPro" id="IPR045262">
    <property type="entry name" value="STP/PLT_plant"/>
</dbReference>
<gene>
    <name evidence="11" type="ORF">Taro_021974</name>
</gene>
<dbReference type="GO" id="GO:0015144">
    <property type="term" value="F:carbohydrate transmembrane transporter activity"/>
    <property type="evidence" value="ECO:0007669"/>
    <property type="project" value="InterPro"/>
</dbReference>
<feature type="non-terminal residue" evidence="11">
    <location>
        <position position="1"/>
    </location>
</feature>
<dbReference type="SUPFAM" id="SSF103473">
    <property type="entry name" value="MFS general substrate transporter"/>
    <property type="match status" value="1"/>
</dbReference>
<reference evidence="11" key="1">
    <citation type="submission" date="2017-07" db="EMBL/GenBank/DDBJ databases">
        <title>Taro Niue Genome Assembly and Annotation.</title>
        <authorList>
            <person name="Atibalentja N."/>
            <person name="Keating K."/>
            <person name="Fields C.J."/>
        </authorList>
    </citation>
    <scope>NUCLEOTIDE SEQUENCE</scope>
    <source>
        <strain evidence="11">Niue_2</strain>
        <tissue evidence="11">Leaf</tissue>
    </source>
</reference>
<name>A0A843UT32_COLES</name>
<evidence type="ECO:0000256" key="9">
    <source>
        <dbReference type="SAM" id="Phobius"/>
    </source>
</evidence>
<evidence type="ECO:0000256" key="1">
    <source>
        <dbReference type="ARBA" id="ARBA00004141"/>
    </source>
</evidence>
<dbReference type="PANTHER" id="PTHR23500:SF574">
    <property type="entry name" value="SUGAR TRANSPORT PROTEIN 1"/>
    <property type="match status" value="1"/>
</dbReference>
<dbReference type="Proteomes" id="UP000652761">
    <property type="component" value="Unassembled WGS sequence"/>
</dbReference>
<keyword evidence="5 9" id="KW-0812">Transmembrane</keyword>
<evidence type="ECO:0000259" key="10">
    <source>
        <dbReference type="PROSITE" id="PS50850"/>
    </source>
</evidence>
<keyword evidence="7 9" id="KW-1133">Transmembrane helix</keyword>
<dbReference type="OrthoDB" id="6133115at2759"/>
<comment type="subcellular location">
    <subcellularLocation>
        <location evidence="1">Membrane</location>
        <topology evidence="1">Multi-pass membrane protein</topology>
    </subcellularLocation>
</comment>
<evidence type="ECO:0000256" key="4">
    <source>
        <dbReference type="ARBA" id="ARBA00022597"/>
    </source>
</evidence>
<dbReference type="InterPro" id="IPR020846">
    <property type="entry name" value="MFS_dom"/>
</dbReference>
<comment type="similarity">
    <text evidence="2">Belongs to the major facilitator superfamily. Sugar transporter (TC 2.A.1.1) family.</text>
</comment>
<dbReference type="PROSITE" id="PS50850">
    <property type="entry name" value="MFS"/>
    <property type="match status" value="1"/>
</dbReference>
<dbReference type="InterPro" id="IPR036259">
    <property type="entry name" value="MFS_trans_sf"/>
</dbReference>
<evidence type="ECO:0000313" key="12">
    <source>
        <dbReference type="Proteomes" id="UP000652761"/>
    </source>
</evidence>
<keyword evidence="3" id="KW-0813">Transport</keyword>
<feature type="transmembrane region" description="Helical" evidence="9">
    <location>
        <begin position="262"/>
        <end position="285"/>
    </location>
</feature>
<dbReference type="InterPro" id="IPR003663">
    <property type="entry name" value="Sugar/inositol_transpt"/>
</dbReference>
<dbReference type="GO" id="GO:0016020">
    <property type="term" value="C:membrane"/>
    <property type="evidence" value="ECO:0007669"/>
    <property type="project" value="UniProtKB-SubCell"/>
</dbReference>
<keyword evidence="6" id="KW-0769">Symport</keyword>
<proteinExistence type="inferred from homology"/>
<comment type="caution">
    <text evidence="11">The sequence shown here is derived from an EMBL/GenBank/DDBJ whole genome shotgun (WGS) entry which is preliminary data.</text>
</comment>
<dbReference type="Pfam" id="PF00083">
    <property type="entry name" value="Sugar_tr"/>
    <property type="match status" value="2"/>
</dbReference>
<dbReference type="Gene3D" id="1.20.1250.20">
    <property type="entry name" value="MFS general substrate transporter like domains"/>
    <property type="match status" value="1"/>
</dbReference>
<feature type="transmembrane region" description="Helical" evidence="9">
    <location>
        <begin position="405"/>
        <end position="426"/>
    </location>
</feature>
<evidence type="ECO:0000256" key="2">
    <source>
        <dbReference type="ARBA" id="ARBA00010992"/>
    </source>
</evidence>
<dbReference type="PANTHER" id="PTHR23500">
    <property type="entry name" value="SOLUTE CARRIER FAMILY 2, FACILITATED GLUCOSE TRANSPORTER"/>
    <property type="match status" value="1"/>
</dbReference>
<dbReference type="PRINTS" id="PR00171">
    <property type="entry name" value="SUGRTRNSPORT"/>
</dbReference>
<evidence type="ECO:0000256" key="3">
    <source>
        <dbReference type="ARBA" id="ARBA00022448"/>
    </source>
</evidence>
<evidence type="ECO:0000256" key="8">
    <source>
        <dbReference type="ARBA" id="ARBA00023136"/>
    </source>
</evidence>
<protein>
    <recommendedName>
        <fullName evidence="10">Major facilitator superfamily (MFS) profile domain-containing protein</fullName>
    </recommendedName>
</protein>
<keyword evidence="12" id="KW-1185">Reference proteome</keyword>
<dbReference type="InterPro" id="IPR005828">
    <property type="entry name" value="MFS_sugar_transport-like"/>
</dbReference>
<feature type="transmembrane region" description="Helical" evidence="9">
    <location>
        <begin position="233"/>
        <end position="250"/>
    </location>
</feature>
<evidence type="ECO:0000256" key="6">
    <source>
        <dbReference type="ARBA" id="ARBA00022847"/>
    </source>
</evidence>
<feature type="domain" description="Major facilitator superfamily (MFS) profile" evidence="10">
    <location>
        <begin position="100"/>
        <end position="447"/>
    </location>
</feature>
<feature type="transmembrane region" description="Helical" evidence="9">
    <location>
        <begin position="39"/>
        <end position="64"/>
    </location>
</feature>
<dbReference type="GO" id="GO:0015293">
    <property type="term" value="F:symporter activity"/>
    <property type="evidence" value="ECO:0007669"/>
    <property type="project" value="UniProtKB-KW"/>
</dbReference>
<dbReference type="AlphaFoldDB" id="A0A843UT32"/>
<feature type="transmembrane region" description="Helical" evidence="9">
    <location>
        <begin position="369"/>
        <end position="393"/>
    </location>
</feature>